<sequence>MSENHRTASTAFEAAGTEHETGTQGVSITLEGITKRYDSGKPPAVDGLNLEIPAGSIVMFCGPSGCGKTTTLKMINRLIEPTSGRVLIDGEDVTDLDADKLRRRLGYVIQAGGLFPHMTVAKNIGLVPKMLGWDASRIRARVDELLELVSLDPAAYRDRFPRELSGGQQQRVGVARALAADPPVLLMDEPFGAVDPITRQRLQDELIAIHSELKKTIVCVTHDFDEAVKLGDWIAIFREGGILAQYDSPERILAQPANSFVEDFMGAGAGLKQLSLSRLDDVELTEPVRVRAGAPAAEAVETMRAAGDDYVVVVDDQDRPVDWLIASQLERLETMPTQVNEDLPVVYNRASLNDALDSMLVTTTSSAIVVGQRRQMLGLVTVDTIMDVISGLNGRAHDTAAEAPLGQNEPEEFEIPEDDGRTGRNTDEAIAAKQREDPTADTGDTGDGTAADDTAGGTVADETAGKTAGDTAAGEPADRPAGAHRADEDRP</sequence>
<dbReference type="EC" id="7.6.2.9" evidence="6"/>
<dbReference type="GO" id="GO:0031460">
    <property type="term" value="P:glycine betaine transport"/>
    <property type="evidence" value="ECO:0007669"/>
    <property type="project" value="InterPro"/>
</dbReference>
<dbReference type="InterPro" id="IPR005892">
    <property type="entry name" value="Gly-betaine_transp_ATP-bd"/>
</dbReference>
<name>A0A849AZI6_9MICO</name>
<dbReference type="Gene3D" id="3.40.50.300">
    <property type="entry name" value="P-loop containing nucleotide triphosphate hydrolases"/>
    <property type="match status" value="1"/>
</dbReference>
<evidence type="ECO:0000256" key="3">
    <source>
        <dbReference type="ARBA" id="ARBA00022737"/>
    </source>
</evidence>
<dbReference type="PROSITE" id="PS00211">
    <property type="entry name" value="ABC_TRANSPORTER_1"/>
    <property type="match status" value="1"/>
</dbReference>
<reference evidence="11 12" key="1">
    <citation type="submission" date="2020-05" db="EMBL/GenBank/DDBJ databases">
        <title>MicrobeNet Type strains.</title>
        <authorList>
            <person name="Nicholson A.C."/>
        </authorList>
    </citation>
    <scope>NUCLEOTIDE SEQUENCE [LARGE SCALE GENOMIC DNA]</scope>
    <source>
        <strain evidence="11 12">CCUG 46604</strain>
    </source>
</reference>
<keyword evidence="2" id="KW-0813">Transport</keyword>
<accession>A0A849AZI6</accession>
<dbReference type="NCBIfam" id="TIGR01186">
    <property type="entry name" value="proV"/>
    <property type="match status" value="1"/>
</dbReference>
<dbReference type="GO" id="GO:0005524">
    <property type="term" value="F:ATP binding"/>
    <property type="evidence" value="ECO:0007669"/>
    <property type="project" value="UniProtKB-KW"/>
</dbReference>
<evidence type="ECO:0000259" key="10">
    <source>
        <dbReference type="PROSITE" id="PS51371"/>
    </source>
</evidence>
<dbReference type="GO" id="GO:0015418">
    <property type="term" value="F:ABC-type quaternary ammonium compound transporting activity"/>
    <property type="evidence" value="ECO:0007669"/>
    <property type="project" value="UniProtKB-EC"/>
</dbReference>
<evidence type="ECO:0000256" key="2">
    <source>
        <dbReference type="ARBA" id="ARBA00022448"/>
    </source>
</evidence>
<keyword evidence="5 11" id="KW-0067">ATP-binding</keyword>
<dbReference type="Gene3D" id="3.10.580.10">
    <property type="entry name" value="CBS-domain"/>
    <property type="match status" value="1"/>
</dbReference>
<dbReference type="SUPFAM" id="SSF52540">
    <property type="entry name" value="P-loop containing nucleoside triphosphate hydrolases"/>
    <property type="match status" value="1"/>
</dbReference>
<feature type="compositionally biased region" description="Low complexity" evidence="8">
    <location>
        <begin position="440"/>
        <end position="475"/>
    </location>
</feature>
<dbReference type="EMBL" id="JABEMC010000009">
    <property type="protein sequence ID" value="NNG80024.1"/>
    <property type="molecule type" value="Genomic_DNA"/>
</dbReference>
<dbReference type="InterPro" id="IPR046342">
    <property type="entry name" value="CBS_dom_sf"/>
</dbReference>
<protein>
    <recommendedName>
        <fullName evidence="6">ABC-type quaternary amine transporter</fullName>
        <ecNumber evidence="6">7.6.2.9</ecNumber>
    </recommendedName>
</protein>
<evidence type="ECO:0000313" key="11">
    <source>
        <dbReference type="EMBL" id="NNG80024.1"/>
    </source>
</evidence>
<dbReference type="PANTHER" id="PTHR43117:SF4">
    <property type="entry name" value="OSMOPROTECTANT IMPORT ATP-BINDING PROTEIN OSMV"/>
    <property type="match status" value="1"/>
</dbReference>
<dbReference type="Proteomes" id="UP000549517">
    <property type="component" value="Unassembled WGS sequence"/>
</dbReference>
<evidence type="ECO:0000256" key="5">
    <source>
        <dbReference type="ARBA" id="ARBA00022840"/>
    </source>
</evidence>
<keyword evidence="7" id="KW-0129">CBS domain</keyword>
<dbReference type="PANTHER" id="PTHR43117">
    <property type="entry name" value="OSMOPROTECTANT IMPORT ATP-BINDING PROTEIN OSMV"/>
    <property type="match status" value="1"/>
</dbReference>
<dbReference type="RefSeq" id="WP_170274819.1">
    <property type="nucleotide sequence ID" value="NZ_BAAAKH010000013.1"/>
</dbReference>
<feature type="region of interest" description="Disordered" evidence="8">
    <location>
        <begin position="1"/>
        <end position="27"/>
    </location>
</feature>
<evidence type="ECO:0000256" key="4">
    <source>
        <dbReference type="ARBA" id="ARBA00022741"/>
    </source>
</evidence>
<evidence type="ECO:0000256" key="1">
    <source>
        <dbReference type="ARBA" id="ARBA00005417"/>
    </source>
</evidence>
<evidence type="ECO:0000313" key="12">
    <source>
        <dbReference type="Proteomes" id="UP000549517"/>
    </source>
</evidence>
<proteinExistence type="inferred from homology"/>
<dbReference type="GO" id="GO:0016020">
    <property type="term" value="C:membrane"/>
    <property type="evidence" value="ECO:0007669"/>
    <property type="project" value="InterPro"/>
</dbReference>
<dbReference type="FunFam" id="3.40.50.300:FF:000425">
    <property type="entry name" value="Probable ABC transporter, ATP-binding subunit"/>
    <property type="match status" value="1"/>
</dbReference>
<evidence type="ECO:0000256" key="6">
    <source>
        <dbReference type="ARBA" id="ARBA00066388"/>
    </source>
</evidence>
<evidence type="ECO:0000256" key="8">
    <source>
        <dbReference type="SAM" id="MobiDB-lite"/>
    </source>
</evidence>
<dbReference type="GO" id="GO:0016887">
    <property type="term" value="F:ATP hydrolysis activity"/>
    <property type="evidence" value="ECO:0007669"/>
    <property type="project" value="InterPro"/>
</dbReference>
<dbReference type="SMART" id="SM00382">
    <property type="entry name" value="AAA"/>
    <property type="match status" value="1"/>
</dbReference>
<dbReference type="InterPro" id="IPR003439">
    <property type="entry name" value="ABC_transporter-like_ATP-bd"/>
</dbReference>
<evidence type="ECO:0000256" key="7">
    <source>
        <dbReference type="PROSITE-ProRule" id="PRU00703"/>
    </source>
</evidence>
<organism evidence="11 12">
    <name type="scientific">Brevibacterium luteolum</name>
    <dbReference type="NCBI Taxonomy" id="199591"/>
    <lineage>
        <taxon>Bacteria</taxon>
        <taxon>Bacillati</taxon>
        <taxon>Actinomycetota</taxon>
        <taxon>Actinomycetes</taxon>
        <taxon>Micrococcales</taxon>
        <taxon>Brevibacteriaceae</taxon>
        <taxon>Brevibacterium</taxon>
    </lineage>
</organism>
<comment type="similarity">
    <text evidence="1">Belongs to the ABC transporter superfamily.</text>
</comment>
<dbReference type="Pfam" id="PF00005">
    <property type="entry name" value="ABC_tran"/>
    <property type="match status" value="1"/>
</dbReference>
<keyword evidence="4" id="KW-0547">Nucleotide-binding</keyword>
<feature type="region of interest" description="Disordered" evidence="8">
    <location>
        <begin position="401"/>
        <end position="491"/>
    </location>
</feature>
<feature type="domain" description="CBS" evidence="10">
    <location>
        <begin position="335"/>
        <end position="399"/>
    </location>
</feature>
<feature type="domain" description="ABC transporter" evidence="9">
    <location>
        <begin position="28"/>
        <end position="264"/>
    </location>
</feature>
<gene>
    <name evidence="11" type="ORF">HLA91_11690</name>
</gene>
<evidence type="ECO:0000259" key="9">
    <source>
        <dbReference type="PROSITE" id="PS50893"/>
    </source>
</evidence>
<feature type="compositionally biased region" description="Basic and acidic residues" evidence="8">
    <location>
        <begin position="418"/>
        <end position="427"/>
    </location>
</feature>
<dbReference type="PROSITE" id="PS50893">
    <property type="entry name" value="ABC_TRANSPORTER_2"/>
    <property type="match status" value="1"/>
</dbReference>
<dbReference type="InterPro" id="IPR027417">
    <property type="entry name" value="P-loop_NTPase"/>
</dbReference>
<comment type="caution">
    <text evidence="11">The sequence shown here is derived from an EMBL/GenBank/DDBJ whole genome shotgun (WGS) entry which is preliminary data.</text>
</comment>
<dbReference type="PROSITE" id="PS51371">
    <property type="entry name" value="CBS"/>
    <property type="match status" value="1"/>
</dbReference>
<dbReference type="AlphaFoldDB" id="A0A849AZI6"/>
<dbReference type="InterPro" id="IPR000644">
    <property type="entry name" value="CBS_dom"/>
</dbReference>
<keyword evidence="3" id="KW-0677">Repeat</keyword>
<dbReference type="InterPro" id="IPR017871">
    <property type="entry name" value="ABC_transporter-like_CS"/>
</dbReference>
<dbReference type="SUPFAM" id="SSF54631">
    <property type="entry name" value="CBS-domain pair"/>
    <property type="match status" value="1"/>
</dbReference>
<dbReference type="InterPro" id="IPR003593">
    <property type="entry name" value="AAA+_ATPase"/>
</dbReference>